<protein>
    <submittedName>
        <fullName evidence="2">Uncharacterized protein</fullName>
    </submittedName>
</protein>
<dbReference type="RefSeq" id="XP_003025676.1">
    <property type="nucleotide sequence ID" value="XM_003025630.1"/>
</dbReference>
<dbReference type="EMBL" id="ACYE01000007">
    <property type="protein sequence ID" value="EFE45065.1"/>
    <property type="molecule type" value="Genomic_DNA"/>
</dbReference>
<proteinExistence type="predicted"/>
<accession>D4CZA0</accession>
<comment type="caution">
    <text evidence="2">The sequence shown here is derived from an EMBL/GenBank/DDBJ whole genome shotgun (WGS) entry which is preliminary data.</text>
</comment>
<organism evidence="2 3">
    <name type="scientific">Trichophyton verrucosum (strain HKI 0517)</name>
    <dbReference type="NCBI Taxonomy" id="663202"/>
    <lineage>
        <taxon>Eukaryota</taxon>
        <taxon>Fungi</taxon>
        <taxon>Dikarya</taxon>
        <taxon>Ascomycota</taxon>
        <taxon>Pezizomycotina</taxon>
        <taxon>Eurotiomycetes</taxon>
        <taxon>Eurotiomycetidae</taxon>
        <taxon>Onygenales</taxon>
        <taxon>Arthrodermataceae</taxon>
        <taxon>Trichophyton</taxon>
    </lineage>
</organism>
<keyword evidence="1" id="KW-0812">Transmembrane</keyword>
<dbReference type="PANTHER" id="PTHR37490">
    <property type="entry name" value="EXPRESSED PROTEIN"/>
    <property type="match status" value="1"/>
</dbReference>
<keyword evidence="1" id="KW-0472">Membrane</keyword>
<dbReference type="AlphaFoldDB" id="D4CZA0"/>
<evidence type="ECO:0000256" key="1">
    <source>
        <dbReference type="SAM" id="Phobius"/>
    </source>
</evidence>
<keyword evidence="1" id="KW-1133">Transmembrane helix</keyword>
<gene>
    <name evidence="2" type="ORF">TRV_00141</name>
</gene>
<dbReference type="GeneID" id="9581915"/>
<dbReference type="InterPro" id="IPR021838">
    <property type="entry name" value="DUF3431"/>
</dbReference>
<keyword evidence="3" id="KW-1185">Reference proteome</keyword>
<dbReference type="PANTHER" id="PTHR37490:SF2">
    <property type="match status" value="1"/>
</dbReference>
<dbReference type="Pfam" id="PF11913">
    <property type="entry name" value="DUF3431"/>
    <property type="match status" value="1"/>
</dbReference>
<reference evidence="3" key="1">
    <citation type="journal article" date="2011" name="Genome Biol.">
        <title>Comparative and functional genomics provide insights into the pathogenicity of dermatophytic fungi.</title>
        <authorList>
            <person name="Burmester A."/>
            <person name="Shelest E."/>
            <person name="Gloeckner G."/>
            <person name="Heddergott C."/>
            <person name="Schindler S."/>
            <person name="Staib P."/>
            <person name="Heidel A."/>
            <person name="Felder M."/>
            <person name="Petzold A."/>
            <person name="Szafranski K."/>
            <person name="Feuermann M."/>
            <person name="Pedruzzi I."/>
            <person name="Priebe S."/>
            <person name="Groth M."/>
            <person name="Winkler R."/>
            <person name="Li W."/>
            <person name="Kniemeyer O."/>
            <person name="Schroeckh V."/>
            <person name="Hertweck C."/>
            <person name="Hube B."/>
            <person name="White T.C."/>
            <person name="Platzer M."/>
            <person name="Guthke R."/>
            <person name="Heitman J."/>
            <person name="Woestemeyer J."/>
            <person name="Zipfel P.F."/>
            <person name="Monod M."/>
            <person name="Brakhage A.A."/>
        </authorList>
    </citation>
    <scope>NUCLEOTIDE SEQUENCE [LARGE SCALE GENOMIC DNA]</scope>
    <source>
        <strain evidence="3">HKI 0517</strain>
    </source>
</reference>
<evidence type="ECO:0000313" key="3">
    <source>
        <dbReference type="Proteomes" id="UP000008383"/>
    </source>
</evidence>
<sequence length="347" mass="39967">MTILTTGWFSCGRLQLVRSKTALLLCFFSGMALVYLFYFYDNYTPVPPPALQEAVRIPQAVVLPKTKWDRVGWVKQLEPDHANTMARWNPFVYSVDGDERYTLRTPKNVGREAMVYLSFIIDYYHSLPEVIAFTHSANKQWHNDFKGRKTVKILSALQIQAVKRKGYANLRCLWEPGCPTSLNPLSPTEIDIRGQNERAHLPEIYMELFNVSRSEVPEHIGGVCCAQFAVTRERVQKRPLEDYVRMREWALDARYTSFGVGWVFEQIWHIIFMEEAIHQNKRPREQHIQNQWIQSGSYLAATAQQRITQGKTIEGPWEDLQLSSRRTREGLGSTGVQALHGIAGSFA</sequence>
<dbReference type="Proteomes" id="UP000008383">
    <property type="component" value="Unassembled WGS sequence"/>
</dbReference>
<dbReference type="OrthoDB" id="426718at2759"/>
<name>D4CZA0_TRIVH</name>
<dbReference type="KEGG" id="tve:TRV_00141"/>
<evidence type="ECO:0000313" key="2">
    <source>
        <dbReference type="EMBL" id="EFE45065.1"/>
    </source>
</evidence>
<dbReference type="HOGENOM" id="CLU_031559_2_0_1"/>
<feature type="transmembrane region" description="Helical" evidence="1">
    <location>
        <begin position="21"/>
        <end position="40"/>
    </location>
</feature>